<evidence type="ECO:0000313" key="3">
    <source>
        <dbReference type="EMBL" id="GAA3934689.1"/>
    </source>
</evidence>
<dbReference type="EMBL" id="BAABDH010000035">
    <property type="protein sequence ID" value="GAA3934689.1"/>
    <property type="molecule type" value="Genomic_DNA"/>
</dbReference>
<dbReference type="InterPro" id="IPR026272">
    <property type="entry name" value="SdpI"/>
</dbReference>
<keyword evidence="1" id="KW-0472">Membrane</keyword>
<feature type="transmembrane region" description="Helical" evidence="1">
    <location>
        <begin position="92"/>
        <end position="110"/>
    </location>
</feature>
<keyword evidence="4" id="KW-1185">Reference proteome</keyword>
<accession>A0ABP7N1I4</accession>
<dbReference type="PANTHER" id="PTHR37810:SF5">
    <property type="entry name" value="IMMUNITY PROTEIN SDPI"/>
    <property type="match status" value="1"/>
</dbReference>
<dbReference type="PIRSF" id="PIRSF038959">
    <property type="entry name" value="SdpI"/>
    <property type="match status" value="1"/>
</dbReference>
<dbReference type="Pfam" id="PF07853">
    <property type="entry name" value="DUF1648"/>
    <property type="match status" value="1"/>
</dbReference>
<feature type="transmembrane region" description="Helical" evidence="1">
    <location>
        <begin position="164"/>
        <end position="181"/>
    </location>
</feature>
<comment type="caution">
    <text evidence="3">The sequence shown here is derived from an EMBL/GenBank/DDBJ whole genome shotgun (WGS) entry which is preliminary data.</text>
</comment>
<feature type="transmembrane region" description="Helical" evidence="1">
    <location>
        <begin position="122"/>
        <end position="144"/>
    </location>
</feature>
<dbReference type="PANTHER" id="PTHR37810">
    <property type="entry name" value="IMMUNITY PROTEIN SDPI"/>
    <property type="match status" value="1"/>
</dbReference>
<reference evidence="4" key="1">
    <citation type="journal article" date="2019" name="Int. J. Syst. Evol. Microbiol.">
        <title>The Global Catalogue of Microorganisms (GCM) 10K type strain sequencing project: providing services to taxonomists for standard genome sequencing and annotation.</title>
        <authorList>
            <consortium name="The Broad Institute Genomics Platform"/>
            <consortium name="The Broad Institute Genome Sequencing Center for Infectious Disease"/>
            <person name="Wu L."/>
            <person name="Ma J."/>
        </authorList>
    </citation>
    <scope>NUCLEOTIDE SEQUENCE [LARGE SCALE GENOMIC DNA]</scope>
    <source>
        <strain evidence="4">JCM 17214</strain>
    </source>
</reference>
<name>A0ABP7N1I4_9BACT</name>
<feature type="domain" description="DUF1648" evidence="2">
    <location>
        <begin position="17"/>
        <end position="54"/>
    </location>
</feature>
<gene>
    <name evidence="3" type="ORF">GCM10022406_18960</name>
</gene>
<keyword evidence="1" id="KW-1133">Transmembrane helix</keyword>
<feature type="transmembrane region" description="Helical" evidence="1">
    <location>
        <begin position="187"/>
        <end position="211"/>
    </location>
</feature>
<dbReference type="Pfam" id="PF13630">
    <property type="entry name" value="SdpI"/>
    <property type="match status" value="1"/>
</dbReference>
<organism evidence="3 4">
    <name type="scientific">Hymenobacter algoricola</name>
    <dbReference type="NCBI Taxonomy" id="486267"/>
    <lineage>
        <taxon>Bacteria</taxon>
        <taxon>Pseudomonadati</taxon>
        <taxon>Bacteroidota</taxon>
        <taxon>Cytophagia</taxon>
        <taxon>Cytophagales</taxon>
        <taxon>Hymenobacteraceae</taxon>
        <taxon>Hymenobacter</taxon>
    </lineage>
</organism>
<dbReference type="Proteomes" id="UP001499909">
    <property type="component" value="Unassembled WGS sequence"/>
</dbReference>
<protein>
    <submittedName>
        <fullName evidence="3">SdpI family protein</fullName>
    </submittedName>
</protein>
<evidence type="ECO:0000256" key="1">
    <source>
        <dbReference type="SAM" id="Phobius"/>
    </source>
</evidence>
<evidence type="ECO:0000313" key="4">
    <source>
        <dbReference type="Proteomes" id="UP001499909"/>
    </source>
</evidence>
<keyword evidence="1" id="KW-0812">Transmembrane</keyword>
<dbReference type="RefSeq" id="WP_345112890.1">
    <property type="nucleotide sequence ID" value="NZ_BAABDH010000035.1"/>
</dbReference>
<evidence type="ECO:0000259" key="2">
    <source>
        <dbReference type="Pfam" id="PF07853"/>
    </source>
</evidence>
<dbReference type="InterPro" id="IPR025962">
    <property type="entry name" value="SdpI/YhfL"/>
</dbReference>
<proteinExistence type="predicted"/>
<feature type="transmembrane region" description="Helical" evidence="1">
    <location>
        <begin position="53"/>
        <end position="71"/>
    </location>
</feature>
<sequence length="221" mass="23764">MNSKPSLWTMLTIGALLAAPAYLALVWPQLPAQIPTHFDAAGQANGFTAKADIWRLCVALPLGTFVLLTALPYLDPKKRLNSGRVNYQKLRLALVAGMSGLSAYCLYVSLHPGAATQGGLTILLGMLFLGLGNYLTTVQPNYFVVIRTPWTLESPVVWARTNRLGGRLFFLAGLVGVGLGFTTKAELGNTIMVGLVIGAAAAAWAYSYFAYRQEVRAAELT</sequence>
<dbReference type="InterPro" id="IPR012867">
    <property type="entry name" value="DUF1648"/>
</dbReference>